<reference evidence="3" key="2">
    <citation type="submission" date="2025-08" db="UniProtKB">
        <authorList>
            <consortium name="RefSeq"/>
        </authorList>
    </citation>
    <scope>IDENTIFICATION</scope>
    <source>
        <strain evidence="3">14028-0561.14</strain>
        <tissue evidence="3">Whole fly</tissue>
    </source>
</reference>
<feature type="chain" id="PRO_5027695153" evidence="1">
    <location>
        <begin position="19"/>
        <end position="97"/>
    </location>
</feature>
<keyword evidence="2" id="KW-1185">Reference proteome</keyword>
<dbReference type="GeneID" id="108076534"/>
<dbReference type="AlphaFoldDB" id="A0A6P4IN77"/>
<protein>
    <submittedName>
        <fullName evidence="3">Uncharacterized protein</fullName>
    </submittedName>
</protein>
<keyword evidence="1" id="KW-0732">Signal</keyword>
<feature type="signal peptide" evidence="1">
    <location>
        <begin position="1"/>
        <end position="18"/>
    </location>
</feature>
<dbReference type="OrthoDB" id="7869578at2759"/>
<name>A0A6P4IN77_DROKI</name>
<evidence type="ECO:0000313" key="2">
    <source>
        <dbReference type="Proteomes" id="UP001652661"/>
    </source>
</evidence>
<dbReference type="Proteomes" id="UP001652661">
    <property type="component" value="Chromosome 2R"/>
</dbReference>
<dbReference type="RefSeq" id="XP_017024934.1">
    <property type="nucleotide sequence ID" value="XM_017169445.2"/>
</dbReference>
<gene>
    <name evidence="3" type="primary">LOC108076534</name>
</gene>
<accession>A0A6P4IN77</accession>
<reference evidence="2" key="1">
    <citation type="submission" date="2025-05" db="UniProtKB">
        <authorList>
            <consortium name="RefSeq"/>
        </authorList>
    </citation>
    <scope>NUCLEOTIDE SEQUENCE [LARGE SCALE GENOMIC DNA]</scope>
    <source>
        <strain evidence="2">14028-0561.14</strain>
    </source>
</reference>
<sequence length="97" mass="12022">MFLTLVHLLFFGLAATWADQYRQEWPNRNFTWFQRQYYQNKWYQRLRFTTTPRPGATAEPLETRIIYPCYCFKPKLDDSAKIWERKMIEPKELFFLN</sequence>
<evidence type="ECO:0000313" key="3">
    <source>
        <dbReference type="RefSeq" id="XP_017024934.1"/>
    </source>
</evidence>
<proteinExistence type="predicted"/>
<evidence type="ECO:0000256" key="1">
    <source>
        <dbReference type="SAM" id="SignalP"/>
    </source>
</evidence>
<organism evidence="2 3">
    <name type="scientific">Drosophila kikkawai</name>
    <name type="common">Fruit fly</name>
    <dbReference type="NCBI Taxonomy" id="30033"/>
    <lineage>
        <taxon>Eukaryota</taxon>
        <taxon>Metazoa</taxon>
        <taxon>Ecdysozoa</taxon>
        <taxon>Arthropoda</taxon>
        <taxon>Hexapoda</taxon>
        <taxon>Insecta</taxon>
        <taxon>Pterygota</taxon>
        <taxon>Neoptera</taxon>
        <taxon>Endopterygota</taxon>
        <taxon>Diptera</taxon>
        <taxon>Brachycera</taxon>
        <taxon>Muscomorpha</taxon>
        <taxon>Ephydroidea</taxon>
        <taxon>Drosophilidae</taxon>
        <taxon>Drosophila</taxon>
        <taxon>Sophophora</taxon>
    </lineage>
</organism>